<keyword evidence="2" id="KW-1185">Reference proteome</keyword>
<evidence type="ECO:0000313" key="1">
    <source>
        <dbReference type="EMBL" id="KAJ1202360.1"/>
    </source>
</evidence>
<gene>
    <name evidence="1" type="ORF">NDU88_006160</name>
</gene>
<organism evidence="1 2">
    <name type="scientific">Pleurodeles waltl</name>
    <name type="common">Iberian ribbed newt</name>
    <dbReference type="NCBI Taxonomy" id="8319"/>
    <lineage>
        <taxon>Eukaryota</taxon>
        <taxon>Metazoa</taxon>
        <taxon>Chordata</taxon>
        <taxon>Craniata</taxon>
        <taxon>Vertebrata</taxon>
        <taxon>Euteleostomi</taxon>
        <taxon>Amphibia</taxon>
        <taxon>Batrachia</taxon>
        <taxon>Caudata</taxon>
        <taxon>Salamandroidea</taxon>
        <taxon>Salamandridae</taxon>
        <taxon>Pleurodelinae</taxon>
        <taxon>Pleurodeles</taxon>
    </lineage>
</organism>
<proteinExistence type="predicted"/>
<dbReference type="Proteomes" id="UP001066276">
    <property type="component" value="Chromosome 2_1"/>
</dbReference>
<name>A0AAV7VP32_PLEWA</name>
<comment type="caution">
    <text evidence="1">The sequence shown here is derived from an EMBL/GenBank/DDBJ whole genome shotgun (WGS) entry which is preliminary data.</text>
</comment>
<evidence type="ECO:0000313" key="2">
    <source>
        <dbReference type="Proteomes" id="UP001066276"/>
    </source>
</evidence>
<protein>
    <submittedName>
        <fullName evidence="1">Uncharacterized protein</fullName>
    </submittedName>
</protein>
<reference evidence="1" key="1">
    <citation type="journal article" date="2022" name="bioRxiv">
        <title>Sequencing and chromosome-scale assembly of the giantPleurodeles waltlgenome.</title>
        <authorList>
            <person name="Brown T."/>
            <person name="Elewa A."/>
            <person name="Iarovenko S."/>
            <person name="Subramanian E."/>
            <person name="Araus A.J."/>
            <person name="Petzold A."/>
            <person name="Susuki M."/>
            <person name="Suzuki K.-i.T."/>
            <person name="Hayashi T."/>
            <person name="Toyoda A."/>
            <person name="Oliveira C."/>
            <person name="Osipova E."/>
            <person name="Leigh N.D."/>
            <person name="Simon A."/>
            <person name="Yun M.H."/>
        </authorList>
    </citation>
    <scope>NUCLEOTIDE SEQUENCE</scope>
    <source>
        <strain evidence="1">20211129_DDA</strain>
        <tissue evidence="1">Liver</tissue>
    </source>
</reference>
<dbReference type="AlphaFoldDB" id="A0AAV7VP32"/>
<accession>A0AAV7VP32</accession>
<dbReference type="EMBL" id="JANPWB010000003">
    <property type="protein sequence ID" value="KAJ1202360.1"/>
    <property type="molecule type" value="Genomic_DNA"/>
</dbReference>
<sequence>MLHEVICKFLTIKERAIVRSELLNETMSGNDLFQPRDDLPICGRVQYFHFRIFGKIINDHKHMTAVRQTPKSALACFHGLDGTGSVIISAGGSDGPTADVTQVYHSLHMVIQSWEPYFTLKSGFCLDYSLMSGMS</sequence>